<accession>A0A8J4E7T4</accession>
<evidence type="ECO:0000256" key="1">
    <source>
        <dbReference type="SAM" id="MobiDB-lite"/>
    </source>
</evidence>
<feature type="compositionally biased region" description="Polar residues" evidence="1">
    <location>
        <begin position="8"/>
        <end position="21"/>
    </location>
</feature>
<name>A0A8J4E7T4_9ACTN</name>
<protein>
    <submittedName>
        <fullName evidence="2">Uncharacterized protein</fullName>
    </submittedName>
</protein>
<proteinExistence type="predicted"/>
<evidence type="ECO:0000313" key="2">
    <source>
        <dbReference type="EMBL" id="GIJ64901.1"/>
    </source>
</evidence>
<evidence type="ECO:0000313" key="3">
    <source>
        <dbReference type="Proteomes" id="UP000612585"/>
    </source>
</evidence>
<sequence>MYRFESPEQLTFTTDPGRSNSVRAAGNSIDLRQIDEPPDCPIVTIEVRNRNEVPLPDRDVTVRKEGIRLSDTCGRTGEPMVPATTPHVRPSFRPVMVVSGRRHEGVALE</sequence>
<dbReference type="EMBL" id="BOPG01000136">
    <property type="protein sequence ID" value="GIJ64901.1"/>
    <property type="molecule type" value="Genomic_DNA"/>
</dbReference>
<organism evidence="2 3">
    <name type="scientific">Virgisporangium aurantiacum</name>
    <dbReference type="NCBI Taxonomy" id="175570"/>
    <lineage>
        <taxon>Bacteria</taxon>
        <taxon>Bacillati</taxon>
        <taxon>Actinomycetota</taxon>
        <taxon>Actinomycetes</taxon>
        <taxon>Micromonosporales</taxon>
        <taxon>Micromonosporaceae</taxon>
        <taxon>Virgisporangium</taxon>
    </lineage>
</organism>
<dbReference type="Proteomes" id="UP000612585">
    <property type="component" value="Unassembled WGS sequence"/>
</dbReference>
<gene>
    <name evidence="2" type="ORF">Vau01_124170</name>
</gene>
<keyword evidence="3" id="KW-1185">Reference proteome</keyword>
<comment type="caution">
    <text evidence="2">The sequence shown here is derived from an EMBL/GenBank/DDBJ whole genome shotgun (WGS) entry which is preliminary data.</text>
</comment>
<dbReference type="AlphaFoldDB" id="A0A8J4E7T4"/>
<reference evidence="2" key="1">
    <citation type="submission" date="2021-01" db="EMBL/GenBank/DDBJ databases">
        <title>Whole genome shotgun sequence of Virgisporangium aurantiacum NBRC 16421.</title>
        <authorList>
            <person name="Komaki H."/>
            <person name="Tamura T."/>
        </authorList>
    </citation>
    <scope>NUCLEOTIDE SEQUENCE</scope>
    <source>
        <strain evidence="2">NBRC 16421</strain>
    </source>
</reference>
<feature type="region of interest" description="Disordered" evidence="1">
    <location>
        <begin position="1"/>
        <end position="21"/>
    </location>
</feature>